<keyword evidence="4" id="KW-0233">DNA recombination</keyword>
<sequence length="381" mass="42632">MTKPKLSDFDLSGPLSPYELDLERGIAKATDSDDHARMMEAMQALRTVPRAEARAEGVGSVVVAPARVAGLTLSELLDKFLLLRKLRPASVLAMRNTVKEFEKFLQKRLTVNELMPSDVTRYQEHLAEARGNTARTIDSKVGYLRSVLNHGVTQGYVHGKNPAEGRNLLTKRQKRDGGYGIFESDDIALLFKSESYKRERHRDPDFYYASLLGLITGCRIGEITSLTASQFKTTETGNRFIVIRDAKTQAGKREIPLPAVVFSQLGLGNYLKDRTEGVFKYASREGKGTGNAAGQKFSRLLKGLRITGHKLCFHSLRKFANDFYMKAGVEYEPRCQMLGHEIEAVNVATYSRKYNLDELAKLVHPAQLKLLKLAGLAEYKL</sequence>
<name>A0A318SMB4_9BURK</name>
<keyword evidence="9" id="KW-1185">Reference proteome</keyword>
<evidence type="ECO:0000256" key="4">
    <source>
        <dbReference type="ARBA" id="ARBA00023172"/>
    </source>
</evidence>
<keyword evidence="2" id="KW-0229">DNA integration</keyword>
<comment type="similarity">
    <text evidence="1">Belongs to the 'phage' integrase family.</text>
</comment>
<evidence type="ECO:0000256" key="3">
    <source>
        <dbReference type="ARBA" id="ARBA00023125"/>
    </source>
</evidence>
<evidence type="ECO:0000313" key="8">
    <source>
        <dbReference type="EMBL" id="PYE77999.1"/>
    </source>
</evidence>
<dbReference type="AlphaFoldDB" id="A0A318SMB4"/>
<keyword evidence="3 5" id="KW-0238">DNA-binding</keyword>
<dbReference type="Gene3D" id="1.10.443.10">
    <property type="entry name" value="Intergrase catalytic core"/>
    <property type="match status" value="1"/>
</dbReference>
<dbReference type="InterPro" id="IPR013762">
    <property type="entry name" value="Integrase-like_cat_sf"/>
</dbReference>
<organism evidence="8 9">
    <name type="scientific">Xylophilus ampelinus</name>
    <dbReference type="NCBI Taxonomy" id="54067"/>
    <lineage>
        <taxon>Bacteria</taxon>
        <taxon>Pseudomonadati</taxon>
        <taxon>Pseudomonadota</taxon>
        <taxon>Betaproteobacteria</taxon>
        <taxon>Burkholderiales</taxon>
        <taxon>Xylophilus</taxon>
    </lineage>
</organism>
<evidence type="ECO:0000256" key="2">
    <source>
        <dbReference type="ARBA" id="ARBA00022908"/>
    </source>
</evidence>
<dbReference type="GO" id="GO:0003677">
    <property type="term" value="F:DNA binding"/>
    <property type="evidence" value="ECO:0007669"/>
    <property type="project" value="UniProtKB-UniRule"/>
</dbReference>
<dbReference type="OrthoDB" id="9784724at2"/>
<evidence type="ECO:0000256" key="5">
    <source>
        <dbReference type="PROSITE-ProRule" id="PRU01248"/>
    </source>
</evidence>
<evidence type="ECO:0000256" key="1">
    <source>
        <dbReference type="ARBA" id="ARBA00008857"/>
    </source>
</evidence>
<dbReference type="PROSITE" id="PS51898">
    <property type="entry name" value="TYR_RECOMBINASE"/>
    <property type="match status" value="1"/>
</dbReference>
<dbReference type="InterPro" id="IPR050090">
    <property type="entry name" value="Tyrosine_recombinase_XerCD"/>
</dbReference>
<proteinExistence type="inferred from homology"/>
<feature type="domain" description="Core-binding (CB)" evidence="7">
    <location>
        <begin position="71"/>
        <end position="152"/>
    </location>
</feature>
<dbReference type="PANTHER" id="PTHR30349:SF41">
    <property type="entry name" value="INTEGRASE_RECOMBINASE PROTEIN MJ0367-RELATED"/>
    <property type="match status" value="1"/>
</dbReference>
<dbReference type="EMBL" id="QJTC01000010">
    <property type="protein sequence ID" value="PYE77999.1"/>
    <property type="molecule type" value="Genomic_DNA"/>
</dbReference>
<dbReference type="InterPro" id="IPR010998">
    <property type="entry name" value="Integrase_recombinase_N"/>
</dbReference>
<dbReference type="InterPro" id="IPR025269">
    <property type="entry name" value="SAM-like_dom"/>
</dbReference>
<dbReference type="Proteomes" id="UP000247540">
    <property type="component" value="Unassembled WGS sequence"/>
</dbReference>
<dbReference type="PROSITE" id="PS51900">
    <property type="entry name" value="CB"/>
    <property type="match status" value="1"/>
</dbReference>
<dbReference type="Gene3D" id="1.10.150.130">
    <property type="match status" value="1"/>
</dbReference>
<evidence type="ECO:0000259" key="6">
    <source>
        <dbReference type="PROSITE" id="PS51898"/>
    </source>
</evidence>
<comment type="caution">
    <text evidence="8">The sequence shown here is derived from an EMBL/GenBank/DDBJ whole genome shotgun (WGS) entry which is preliminary data.</text>
</comment>
<protein>
    <submittedName>
        <fullName evidence="8">Site-specific recombinase XerD</fullName>
    </submittedName>
</protein>
<gene>
    <name evidence="8" type="ORF">DFQ15_11023</name>
</gene>
<feature type="domain" description="Tyr recombinase" evidence="6">
    <location>
        <begin position="177"/>
        <end position="364"/>
    </location>
</feature>
<dbReference type="PANTHER" id="PTHR30349">
    <property type="entry name" value="PHAGE INTEGRASE-RELATED"/>
    <property type="match status" value="1"/>
</dbReference>
<dbReference type="InterPro" id="IPR011010">
    <property type="entry name" value="DNA_brk_join_enz"/>
</dbReference>
<dbReference type="InterPro" id="IPR002104">
    <property type="entry name" value="Integrase_catalytic"/>
</dbReference>
<dbReference type="GO" id="GO:0006310">
    <property type="term" value="P:DNA recombination"/>
    <property type="evidence" value="ECO:0007669"/>
    <property type="project" value="UniProtKB-KW"/>
</dbReference>
<dbReference type="RefSeq" id="WP_158529026.1">
    <property type="nucleotide sequence ID" value="NZ_JAMOFZ010000010.1"/>
</dbReference>
<dbReference type="InterPro" id="IPR044068">
    <property type="entry name" value="CB"/>
</dbReference>
<dbReference type="SUPFAM" id="SSF56349">
    <property type="entry name" value="DNA breaking-rejoining enzymes"/>
    <property type="match status" value="1"/>
</dbReference>
<reference evidence="8 9" key="1">
    <citation type="submission" date="2018-06" db="EMBL/GenBank/DDBJ databases">
        <title>Genomic Encyclopedia of Type Strains, Phase III (KMG-III): the genomes of soil and plant-associated and newly described type strains.</title>
        <authorList>
            <person name="Whitman W."/>
        </authorList>
    </citation>
    <scope>NUCLEOTIDE SEQUENCE [LARGE SCALE GENOMIC DNA]</scope>
    <source>
        <strain evidence="8 9">CECT 7646</strain>
    </source>
</reference>
<dbReference type="Pfam" id="PF13102">
    <property type="entry name" value="Phage_int_SAM_5"/>
    <property type="match status" value="1"/>
</dbReference>
<evidence type="ECO:0000259" key="7">
    <source>
        <dbReference type="PROSITE" id="PS51900"/>
    </source>
</evidence>
<accession>A0A318SMB4</accession>
<dbReference type="GO" id="GO:0015074">
    <property type="term" value="P:DNA integration"/>
    <property type="evidence" value="ECO:0007669"/>
    <property type="project" value="UniProtKB-KW"/>
</dbReference>
<evidence type="ECO:0000313" key="9">
    <source>
        <dbReference type="Proteomes" id="UP000247540"/>
    </source>
</evidence>